<feature type="region of interest" description="Disordered" evidence="1">
    <location>
        <begin position="1"/>
        <end position="25"/>
    </location>
</feature>
<sequence>MPTPCGGKNSGGESDRRNPRDFSGDHAIVCSAHRSIREQVVHSGAPTAAGMKTSRRNIVCSTILIQFEKTRKVLAAGIDHRANTQD</sequence>
<dbReference type="AlphaFoldDB" id="A0A5B0N3H9"/>
<dbReference type="EMBL" id="VSWC01000119">
    <property type="protein sequence ID" value="KAA1082489.1"/>
    <property type="molecule type" value="Genomic_DNA"/>
</dbReference>
<accession>A0A5B0N3H9</accession>
<comment type="caution">
    <text evidence="2">The sequence shown here is derived from an EMBL/GenBank/DDBJ whole genome shotgun (WGS) entry which is preliminary data.</text>
</comment>
<organism evidence="2 3">
    <name type="scientific">Puccinia graminis f. sp. tritici</name>
    <dbReference type="NCBI Taxonomy" id="56615"/>
    <lineage>
        <taxon>Eukaryota</taxon>
        <taxon>Fungi</taxon>
        <taxon>Dikarya</taxon>
        <taxon>Basidiomycota</taxon>
        <taxon>Pucciniomycotina</taxon>
        <taxon>Pucciniomycetes</taxon>
        <taxon>Pucciniales</taxon>
        <taxon>Pucciniaceae</taxon>
        <taxon>Puccinia</taxon>
    </lineage>
</organism>
<proteinExistence type="predicted"/>
<name>A0A5B0N3H9_PUCGR</name>
<keyword evidence="3" id="KW-1185">Reference proteome</keyword>
<dbReference type="Proteomes" id="UP000324748">
    <property type="component" value="Unassembled WGS sequence"/>
</dbReference>
<evidence type="ECO:0000313" key="2">
    <source>
        <dbReference type="EMBL" id="KAA1082489.1"/>
    </source>
</evidence>
<feature type="compositionally biased region" description="Basic and acidic residues" evidence="1">
    <location>
        <begin position="13"/>
        <end position="24"/>
    </location>
</feature>
<protein>
    <submittedName>
        <fullName evidence="2">Uncharacterized protein</fullName>
    </submittedName>
</protein>
<evidence type="ECO:0000313" key="3">
    <source>
        <dbReference type="Proteomes" id="UP000324748"/>
    </source>
</evidence>
<gene>
    <name evidence="2" type="ORF">PGT21_005008</name>
</gene>
<evidence type="ECO:0000256" key="1">
    <source>
        <dbReference type="SAM" id="MobiDB-lite"/>
    </source>
</evidence>
<reference evidence="2 3" key="1">
    <citation type="submission" date="2019-05" db="EMBL/GenBank/DDBJ databases">
        <title>Emergence of the Ug99 lineage of the wheat stem rust pathogen through somatic hybridization.</title>
        <authorList>
            <person name="Li F."/>
            <person name="Upadhyaya N.M."/>
            <person name="Sperschneider J."/>
            <person name="Matny O."/>
            <person name="Nguyen-Phuc H."/>
            <person name="Mago R."/>
            <person name="Raley C."/>
            <person name="Miller M.E."/>
            <person name="Silverstein K.A.T."/>
            <person name="Henningsen E."/>
            <person name="Hirsch C.D."/>
            <person name="Visser B."/>
            <person name="Pretorius Z.A."/>
            <person name="Steffenson B.J."/>
            <person name="Schwessinger B."/>
            <person name="Dodds P.N."/>
            <person name="Figueroa M."/>
        </authorList>
    </citation>
    <scope>NUCLEOTIDE SEQUENCE [LARGE SCALE GENOMIC DNA]</scope>
    <source>
        <strain evidence="2">21-0</strain>
    </source>
</reference>